<proteinExistence type="predicted"/>
<dbReference type="InterPro" id="IPR013573">
    <property type="entry name" value="Tscrpt_reg_YcdC_C"/>
</dbReference>
<dbReference type="InterPro" id="IPR036271">
    <property type="entry name" value="Tet_transcr_reg_TetR-rel_C_sf"/>
</dbReference>
<dbReference type="STRING" id="28066.RF819_11235"/>
<evidence type="ECO:0000313" key="5">
    <source>
        <dbReference type="Proteomes" id="UP000190750"/>
    </source>
</evidence>
<evidence type="ECO:0000256" key="1">
    <source>
        <dbReference type="ARBA" id="ARBA00023125"/>
    </source>
</evidence>
<dbReference type="Gene3D" id="1.10.10.60">
    <property type="entry name" value="Homeodomain-like"/>
    <property type="match status" value="1"/>
</dbReference>
<feature type="domain" description="HTH tetR-type" evidence="3">
    <location>
        <begin position="23"/>
        <end position="83"/>
    </location>
</feature>
<dbReference type="GO" id="GO:0003700">
    <property type="term" value="F:DNA-binding transcription factor activity"/>
    <property type="evidence" value="ECO:0007669"/>
    <property type="project" value="TreeGrafter"/>
</dbReference>
<dbReference type="Pfam" id="PF08362">
    <property type="entry name" value="TetR_C_3"/>
    <property type="match status" value="1"/>
</dbReference>
<accession>A0A1T1ASZ3</accession>
<dbReference type="GO" id="GO:0000976">
    <property type="term" value="F:transcription cis-regulatory region binding"/>
    <property type="evidence" value="ECO:0007669"/>
    <property type="project" value="TreeGrafter"/>
</dbReference>
<dbReference type="SUPFAM" id="SSF48498">
    <property type="entry name" value="Tetracyclin repressor-like, C-terminal domain"/>
    <property type="match status" value="1"/>
</dbReference>
<reference evidence="4 5" key="1">
    <citation type="submission" date="2017-01" db="EMBL/GenBank/DDBJ databases">
        <title>Genome sequencing of Rhodoferax fermentans JCM 7819.</title>
        <authorList>
            <person name="Kim Y.J."/>
            <person name="Farh M.E.-A."/>
            <person name="Yang D.-C."/>
        </authorList>
    </citation>
    <scope>NUCLEOTIDE SEQUENCE [LARGE SCALE GENOMIC DNA]</scope>
    <source>
        <strain evidence="4 5">JCM 7819</strain>
    </source>
</reference>
<keyword evidence="5" id="KW-1185">Reference proteome</keyword>
<keyword evidence="1 2" id="KW-0238">DNA-binding</keyword>
<dbReference type="PANTHER" id="PTHR30055:SF196">
    <property type="entry name" value="HTH-TYPE TRANSCRIPTIONAL REGULATOR RUTR"/>
    <property type="match status" value="1"/>
</dbReference>
<dbReference type="OrthoDB" id="6860332at2"/>
<sequence>MTPLQRSQLQPTLDDSAKGQIRQANEARILAAAERVFAGAGFGGATMAAIADEAGLPKANLHYYFGAKQDLYRAVLAHTLQDWLVPTEVFTPEADPRTAIEAYIRAKMALAMLRPHASRVFANELLHGAPVVKQLLATELRPLVLAKAEVINQWVRSGRMAPVDPIHLFFTLWAATQTYADFEVQVCAVLGQDTFTANDQSQATEHVVSLLLRGCGL</sequence>
<dbReference type="PANTHER" id="PTHR30055">
    <property type="entry name" value="HTH-TYPE TRANSCRIPTIONAL REGULATOR RUTR"/>
    <property type="match status" value="1"/>
</dbReference>
<dbReference type="Proteomes" id="UP000190750">
    <property type="component" value="Unassembled WGS sequence"/>
</dbReference>
<feature type="DNA-binding region" description="H-T-H motif" evidence="2">
    <location>
        <begin position="46"/>
        <end position="65"/>
    </location>
</feature>
<comment type="caution">
    <text evidence="4">The sequence shown here is derived from an EMBL/GenBank/DDBJ whole genome shotgun (WGS) entry which is preliminary data.</text>
</comment>
<dbReference type="Gene3D" id="1.10.357.10">
    <property type="entry name" value="Tetracycline Repressor, domain 2"/>
    <property type="match status" value="1"/>
</dbReference>
<dbReference type="InterPro" id="IPR009057">
    <property type="entry name" value="Homeodomain-like_sf"/>
</dbReference>
<gene>
    <name evidence="4" type="ORF">RF819_11235</name>
</gene>
<dbReference type="PRINTS" id="PR00455">
    <property type="entry name" value="HTHTETR"/>
</dbReference>
<dbReference type="GO" id="GO:0045892">
    <property type="term" value="P:negative regulation of DNA-templated transcription"/>
    <property type="evidence" value="ECO:0007669"/>
    <property type="project" value="InterPro"/>
</dbReference>
<dbReference type="PROSITE" id="PS50977">
    <property type="entry name" value="HTH_TETR_2"/>
    <property type="match status" value="1"/>
</dbReference>
<dbReference type="InterPro" id="IPR050109">
    <property type="entry name" value="HTH-type_TetR-like_transc_reg"/>
</dbReference>
<evidence type="ECO:0000256" key="2">
    <source>
        <dbReference type="PROSITE-ProRule" id="PRU00335"/>
    </source>
</evidence>
<organism evidence="4 5">
    <name type="scientific">Rhodoferax fermentans</name>
    <dbReference type="NCBI Taxonomy" id="28066"/>
    <lineage>
        <taxon>Bacteria</taxon>
        <taxon>Pseudomonadati</taxon>
        <taxon>Pseudomonadota</taxon>
        <taxon>Betaproteobacteria</taxon>
        <taxon>Burkholderiales</taxon>
        <taxon>Comamonadaceae</taxon>
        <taxon>Rhodoferax</taxon>
    </lineage>
</organism>
<dbReference type="InterPro" id="IPR001647">
    <property type="entry name" value="HTH_TetR"/>
</dbReference>
<protein>
    <submittedName>
        <fullName evidence="4">TetR family transcriptional regulator</fullName>
    </submittedName>
</protein>
<dbReference type="AlphaFoldDB" id="A0A1T1ASZ3"/>
<evidence type="ECO:0000313" key="4">
    <source>
        <dbReference type="EMBL" id="OOV07229.1"/>
    </source>
</evidence>
<dbReference type="Pfam" id="PF00440">
    <property type="entry name" value="TetR_N"/>
    <property type="match status" value="1"/>
</dbReference>
<dbReference type="RefSeq" id="WP_078365061.1">
    <property type="nucleotide sequence ID" value="NZ_MTJN01000002.1"/>
</dbReference>
<dbReference type="EMBL" id="MTJN01000002">
    <property type="protein sequence ID" value="OOV07229.1"/>
    <property type="molecule type" value="Genomic_DNA"/>
</dbReference>
<dbReference type="SUPFAM" id="SSF46689">
    <property type="entry name" value="Homeodomain-like"/>
    <property type="match status" value="1"/>
</dbReference>
<evidence type="ECO:0000259" key="3">
    <source>
        <dbReference type="PROSITE" id="PS50977"/>
    </source>
</evidence>
<name>A0A1T1ASZ3_RHOFE</name>